<reference evidence="4" key="3">
    <citation type="journal article" date="2019" name="Int. J. Syst. Evol. Microbiol.">
        <title>The Global Catalogue of Microorganisms (GCM) 10K type strain sequencing project: providing services to taxonomists for standard genome sequencing and annotation.</title>
        <authorList>
            <consortium name="The Broad Institute Genomics Platform"/>
            <consortium name="The Broad Institute Genome Sequencing Center for Infectious Disease"/>
            <person name="Wu L."/>
            <person name="Ma J."/>
        </authorList>
    </citation>
    <scope>NUCLEOTIDE SEQUENCE [LARGE SCALE GENOMIC DNA]</scope>
    <source>
        <strain evidence="4">NBRC 105001</strain>
    </source>
</reference>
<sequence>MKKYLLILSLPLISPYVTSSVLNKNEVEDFTKHCLDASTSHERRIFDALSNSEYINWSKIKLIDTVSRLNYTDTALEQKEGRNLLTCDLVINYQYDDKDIVLNSSYQVSIENNQTISRIAITEQAVTDFIVRVMVN</sequence>
<dbReference type="EMBL" id="BSOU01000002">
    <property type="protein sequence ID" value="GLR74153.1"/>
    <property type="molecule type" value="Genomic_DNA"/>
</dbReference>
<dbReference type="OrthoDB" id="5879835at2"/>
<dbReference type="AlphaFoldDB" id="A0A2S7X6E1"/>
<evidence type="ECO:0000313" key="4">
    <source>
        <dbReference type="Proteomes" id="UP001156660"/>
    </source>
</evidence>
<reference evidence="1" key="4">
    <citation type="submission" date="2023-01" db="EMBL/GenBank/DDBJ databases">
        <title>Draft genome sequence of Aliivibrio sifiae strain NBRC 105001.</title>
        <authorList>
            <person name="Sun Q."/>
            <person name="Mori K."/>
        </authorList>
    </citation>
    <scope>NUCLEOTIDE SEQUENCE</scope>
    <source>
        <strain evidence="1">NBRC 105001</strain>
    </source>
</reference>
<organism evidence="2 3">
    <name type="scientific">Aliivibrio sifiae</name>
    <dbReference type="NCBI Taxonomy" id="566293"/>
    <lineage>
        <taxon>Bacteria</taxon>
        <taxon>Pseudomonadati</taxon>
        <taxon>Pseudomonadota</taxon>
        <taxon>Gammaproteobacteria</taxon>
        <taxon>Vibrionales</taxon>
        <taxon>Vibrionaceae</taxon>
        <taxon>Aliivibrio</taxon>
    </lineage>
</organism>
<keyword evidence="4" id="KW-1185">Reference proteome</keyword>
<reference evidence="1" key="1">
    <citation type="journal article" date="2014" name="Int. J. Syst. Evol. Microbiol.">
        <title>Complete genome of a new Firmicutes species belonging to the dominant human colonic microbiota ('Ruminococcus bicirculans') reveals two chromosomes and a selective capacity to utilize plant glucans.</title>
        <authorList>
            <consortium name="NISC Comparative Sequencing Program"/>
            <person name="Wegmann U."/>
            <person name="Louis P."/>
            <person name="Goesmann A."/>
            <person name="Henrissat B."/>
            <person name="Duncan S.H."/>
            <person name="Flint H.J."/>
        </authorList>
    </citation>
    <scope>NUCLEOTIDE SEQUENCE</scope>
    <source>
        <strain evidence="1">NBRC 105001</strain>
    </source>
</reference>
<proteinExistence type="predicted"/>
<name>A0A2S7X6E1_9GAMM</name>
<evidence type="ECO:0000313" key="2">
    <source>
        <dbReference type="EMBL" id="PQJ86742.1"/>
    </source>
</evidence>
<comment type="caution">
    <text evidence="2">The sequence shown here is derived from an EMBL/GenBank/DDBJ whole genome shotgun (WGS) entry which is preliminary data.</text>
</comment>
<evidence type="ECO:0000313" key="1">
    <source>
        <dbReference type="EMBL" id="GLR74153.1"/>
    </source>
</evidence>
<dbReference type="RefSeq" id="WP_105063562.1">
    <property type="nucleotide sequence ID" value="NZ_BSOU01000002.1"/>
</dbReference>
<reference evidence="2 3" key="2">
    <citation type="submission" date="2016-12" db="EMBL/GenBank/DDBJ databases">
        <title>Diversity of luminous bacteria.</title>
        <authorList>
            <person name="Yoshizawa S."/>
            <person name="Kogure K."/>
        </authorList>
    </citation>
    <scope>NUCLEOTIDE SEQUENCE [LARGE SCALE GENOMIC DNA]</scope>
    <source>
        <strain evidence="2 3">NBRC 105001</strain>
    </source>
</reference>
<dbReference type="Proteomes" id="UP001156660">
    <property type="component" value="Unassembled WGS sequence"/>
</dbReference>
<evidence type="ECO:0000313" key="3">
    <source>
        <dbReference type="Proteomes" id="UP000239273"/>
    </source>
</evidence>
<gene>
    <name evidence="2" type="ORF">BTO23_11385</name>
    <name evidence="1" type="ORF">GCM10007855_10270</name>
</gene>
<accession>A0A2S7X6E1</accession>
<dbReference type="EMBL" id="MSCP01000002">
    <property type="protein sequence ID" value="PQJ86742.1"/>
    <property type="molecule type" value="Genomic_DNA"/>
</dbReference>
<protein>
    <submittedName>
        <fullName evidence="2">Uncharacterized protein</fullName>
    </submittedName>
</protein>
<dbReference type="Proteomes" id="UP000239273">
    <property type="component" value="Unassembled WGS sequence"/>
</dbReference>